<reference evidence="1" key="1">
    <citation type="submission" date="2018-05" db="EMBL/GenBank/DDBJ databases">
        <authorList>
            <person name="Lanie J.A."/>
            <person name="Ng W.-L."/>
            <person name="Kazmierczak K.M."/>
            <person name="Andrzejewski T.M."/>
            <person name="Davidsen T.M."/>
            <person name="Wayne K.J."/>
            <person name="Tettelin H."/>
            <person name="Glass J.I."/>
            <person name="Rusch D."/>
            <person name="Podicherti R."/>
            <person name="Tsui H.-C.T."/>
            <person name="Winkler M.E."/>
        </authorList>
    </citation>
    <scope>NUCLEOTIDE SEQUENCE</scope>
</reference>
<dbReference type="EMBL" id="UINC01184498">
    <property type="protein sequence ID" value="SVD95738.1"/>
    <property type="molecule type" value="Genomic_DNA"/>
</dbReference>
<accession>A0A382ZM17</accession>
<feature type="non-terminal residue" evidence="1">
    <location>
        <position position="232"/>
    </location>
</feature>
<evidence type="ECO:0000313" key="1">
    <source>
        <dbReference type="EMBL" id="SVD95738.1"/>
    </source>
</evidence>
<name>A0A382ZM17_9ZZZZ</name>
<sequence length="232" mass="26703">MSGALRIDGISILKNLYQLLATIALISLAPHVTLAQSNVTNEPDLSGVWQRNFSGMTSLVPEPPMTAWAQERFDLAKPIHGPRTTSATESNAAELQCLPMGIPASYYRPRPFEFTQLSDRVIMLFEVNNFWRIIYMDGRDFPEVPLHTWNGYSIGHYEGDALVIETRHIIGWEPDKHRWLDRLGHPFSDELRIVERIRRVDDETLENEVTIYDPIAYESPFSGTLNFRRRNF</sequence>
<protein>
    <submittedName>
        <fullName evidence="1">Uncharacterized protein</fullName>
    </submittedName>
</protein>
<gene>
    <name evidence="1" type="ORF">METZ01_LOCUS448592</name>
</gene>
<proteinExistence type="predicted"/>
<dbReference type="AlphaFoldDB" id="A0A382ZM17"/>
<organism evidence="1">
    <name type="scientific">marine metagenome</name>
    <dbReference type="NCBI Taxonomy" id="408172"/>
    <lineage>
        <taxon>unclassified sequences</taxon>
        <taxon>metagenomes</taxon>
        <taxon>ecological metagenomes</taxon>
    </lineage>
</organism>